<proteinExistence type="predicted"/>
<organism evidence="2 3">
    <name type="scientific">Prorocentrum cordatum</name>
    <dbReference type="NCBI Taxonomy" id="2364126"/>
    <lineage>
        <taxon>Eukaryota</taxon>
        <taxon>Sar</taxon>
        <taxon>Alveolata</taxon>
        <taxon>Dinophyceae</taxon>
        <taxon>Prorocentrales</taxon>
        <taxon>Prorocentraceae</taxon>
        <taxon>Prorocentrum</taxon>
    </lineage>
</organism>
<dbReference type="EMBL" id="CAUYUJ010019085">
    <property type="protein sequence ID" value="CAK0888516.1"/>
    <property type="molecule type" value="Genomic_DNA"/>
</dbReference>
<reference evidence="2" key="1">
    <citation type="submission" date="2023-10" db="EMBL/GenBank/DDBJ databases">
        <authorList>
            <person name="Chen Y."/>
            <person name="Shah S."/>
            <person name="Dougan E. K."/>
            <person name="Thang M."/>
            <person name="Chan C."/>
        </authorList>
    </citation>
    <scope>NUCLEOTIDE SEQUENCE [LARGE SCALE GENOMIC DNA]</scope>
</reference>
<gene>
    <name evidence="2" type="ORF">PCOR1329_LOCUS69290</name>
</gene>
<evidence type="ECO:0000256" key="1">
    <source>
        <dbReference type="SAM" id="MobiDB-lite"/>
    </source>
</evidence>
<comment type="caution">
    <text evidence="2">The sequence shown here is derived from an EMBL/GenBank/DDBJ whole genome shotgun (WGS) entry which is preliminary data.</text>
</comment>
<feature type="compositionally biased region" description="Low complexity" evidence="1">
    <location>
        <begin position="121"/>
        <end position="158"/>
    </location>
</feature>
<protein>
    <submittedName>
        <fullName evidence="2">Uncharacterized protein</fullName>
    </submittedName>
</protein>
<evidence type="ECO:0000313" key="3">
    <source>
        <dbReference type="Proteomes" id="UP001189429"/>
    </source>
</evidence>
<keyword evidence="3" id="KW-1185">Reference proteome</keyword>
<dbReference type="Proteomes" id="UP001189429">
    <property type="component" value="Unassembled WGS sequence"/>
</dbReference>
<feature type="compositionally biased region" description="Acidic residues" evidence="1">
    <location>
        <begin position="66"/>
        <end position="83"/>
    </location>
</feature>
<accession>A0ABN9WPC8</accession>
<feature type="compositionally biased region" description="Basic and acidic residues" evidence="1">
    <location>
        <begin position="48"/>
        <end position="58"/>
    </location>
</feature>
<evidence type="ECO:0000313" key="2">
    <source>
        <dbReference type="EMBL" id="CAK0888516.1"/>
    </source>
</evidence>
<name>A0ABN9WPC8_9DINO</name>
<sequence>MPAHGYPEFQHGVYALLTEAKRVTTPSQGPKRPWPGIVVHRCLQRTGGAREEVSEGRVAELSTDAKEEDEEGEEEEEKEEEEEERRVAELSAHCSMHGGASRGLARLPRGPVTAGPLATNGSASGCSPRRGSASGSRACSSCIAARDVARVPRAPVARQQEPPAPPFRESTSAPAAAAARASGDW</sequence>
<feature type="compositionally biased region" description="Low complexity" evidence="1">
    <location>
        <begin position="173"/>
        <end position="185"/>
    </location>
</feature>
<feature type="region of interest" description="Disordered" evidence="1">
    <location>
        <begin position="46"/>
        <end position="185"/>
    </location>
</feature>